<accession>A0A0B4D141</accession>
<dbReference type="EMBL" id="JWTB01000016">
    <property type="protein sequence ID" value="KIC67204.1"/>
    <property type="molecule type" value="Genomic_DNA"/>
</dbReference>
<dbReference type="Proteomes" id="UP000031196">
    <property type="component" value="Unassembled WGS sequence"/>
</dbReference>
<dbReference type="AlphaFoldDB" id="A0A0B4D141"/>
<comment type="caution">
    <text evidence="3">The sequence shown here is derived from an EMBL/GenBank/DDBJ whole genome shotgun (WGS) entry which is preliminary data.</text>
</comment>
<sequence length="111" mass="12429">MDQQPSGIVGFREVDREGNPVPPELEGQEEAARPWVAPNPFIVALWLLAAGMIAIAMWTLLRGPVAIGPISNGLSFDFVLFTFAPHLMLIGLSTVVILLLWHAWRWQRRRS</sequence>
<dbReference type="RefSeq" id="WP_043451866.1">
    <property type="nucleotide sequence ID" value="NZ_JWTB01000016.1"/>
</dbReference>
<proteinExistence type="predicted"/>
<feature type="transmembrane region" description="Helical" evidence="2">
    <location>
        <begin position="81"/>
        <end position="101"/>
    </location>
</feature>
<protein>
    <submittedName>
        <fullName evidence="3">Uncharacterized protein</fullName>
    </submittedName>
</protein>
<name>A0A0B4D141_PSEPS</name>
<evidence type="ECO:0000256" key="1">
    <source>
        <dbReference type="SAM" id="MobiDB-lite"/>
    </source>
</evidence>
<evidence type="ECO:0000313" key="3">
    <source>
        <dbReference type="EMBL" id="KIC67204.1"/>
    </source>
</evidence>
<keyword evidence="2" id="KW-0812">Transmembrane</keyword>
<gene>
    <name evidence="3" type="ORF">RM50_08710</name>
</gene>
<keyword evidence="2" id="KW-1133">Transmembrane helix</keyword>
<reference evidence="3 4" key="1">
    <citation type="submission" date="2014-12" db="EMBL/GenBank/DDBJ databases">
        <title>Genome sequencing of Arthrobacter phenanthrenivorans SWC37.</title>
        <authorList>
            <person name="Tan P.W."/>
            <person name="Chan K.-G."/>
        </authorList>
    </citation>
    <scope>NUCLEOTIDE SEQUENCE [LARGE SCALE GENOMIC DNA]</scope>
    <source>
        <strain evidence="3 4">SWC37</strain>
    </source>
</reference>
<evidence type="ECO:0000313" key="4">
    <source>
        <dbReference type="Proteomes" id="UP000031196"/>
    </source>
</evidence>
<feature type="transmembrane region" description="Helical" evidence="2">
    <location>
        <begin position="41"/>
        <end position="61"/>
    </location>
</feature>
<dbReference type="OrthoDB" id="4939788at2"/>
<evidence type="ECO:0000256" key="2">
    <source>
        <dbReference type="SAM" id="Phobius"/>
    </source>
</evidence>
<organism evidence="3 4">
    <name type="scientific">Pseudarthrobacter phenanthrenivorans</name>
    <name type="common">Arthrobacter phenanthrenivorans</name>
    <dbReference type="NCBI Taxonomy" id="361575"/>
    <lineage>
        <taxon>Bacteria</taxon>
        <taxon>Bacillati</taxon>
        <taxon>Actinomycetota</taxon>
        <taxon>Actinomycetes</taxon>
        <taxon>Micrococcales</taxon>
        <taxon>Micrococcaceae</taxon>
        <taxon>Pseudarthrobacter</taxon>
    </lineage>
</organism>
<feature type="region of interest" description="Disordered" evidence="1">
    <location>
        <begin position="1"/>
        <end position="30"/>
    </location>
</feature>
<keyword evidence="2" id="KW-0472">Membrane</keyword>